<organism evidence="3">
    <name type="scientific">Schizophyllum commune (strain H4-8 / FGSC 9210)</name>
    <name type="common">Split gill fungus</name>
    <dbReference type="NCBI Taxonomy" id="578458"/>
    <lineage>
        <taxon>Eukaryota</taxon>
        <taxon>Fungi</taxon>
        <taxon>Dikarya</taxon>
        <taxon>Basidiomycota</taxon>
        <taxon>Agaricomycotina</taxon>
        <taxon>Agaricomycetes</taxon>
        <taxon>Agaricomycetidae</taxon>
        <taxon>Agaricales</taxon>
        <taxon>Schizophyllaceae</taxon>
        <taxon>Schizophyllum</taxon>
    </lineage>
</organism>
<name>D8PU08_SCHCM</name>
<dbReference type="InParanoid" id="D8PU08"/>
<gene>
    <name evidence="2" type="ORF">SCHCODRAFT_104857</name>
</gene>
<feature type="non-terminal residue" evidence="2">
    <location>
        <position position="516"/>
    </location>
</feature>
<dbReference type="KEGG" id="scm:SCHCO_02683576"/>
<evidence type="ECO:0000313" key="2">
    <source>
        <dbReference type="EMBL" id="EFJ00679.1"/>
    </source>
</evidence>
<dbReference type="FunCoup" id="D8PU08">
    <property type="interactions" value="166"/>
</dbReference>
<dbReference type="CDD" id="cd10527">
    <property type="entry name" value="SET_LSMT"/>
    <property type="match status" value="1"/>
</dbReference>
<dbReference type="PROSITE" id="PS50280">
    <property type="entry name" value="SET"/>
    <property type="match status" value="1"/>
</dbReference>
<dbReference type="EMBL" id="GL377303">
    <property type="protein sequence ID" value="EFJ00679.1"/>
    <property type="molecule type" value="Genomic_DNA"/>
</dbReference>
<accession>D8PU08</accession>
<dbReference type="GeneID" id="9597042"/>
<sequence>MNCQVSTLLTWCAREGIFIDDRLHVVAAPSGISVCSKQGDISPDETVVTVPRTSALSLRNCTFRDHVPDGAYEDWDYNHLKLAFALYSEILLDRQSRWYGYLQALPESAPDLPLFWNLGTTEYLEEDGKSASRWLQGTEADRLRGRKETEASPIEVIRQFYRKVVAPFSIHSRSLPSAGSLSPKKTTFDGFIRAYALVCSRAFVTDLYYGLCMIPIADAFNHHVQNHVQLAVEEAVCPQCGAFDACLHDSDVPDALSDQTSDAEDPTFDMVATTYIPPGTEVFNTYGETLTNAQLLLSYGFILKQNDNDHLSWDPAEPDLLGPDAEGVLDLYRSALEKLPAGSLAPLLQSELVEQNTNLPPFSITGEGTLNGSLWLLLVVQILMAEHRTAAFGEPTAESIVARLPATIATQLYMEASDEDRAHMRMKETELDEAAIKLPRLVRALCRRRRERYFGAGTKAAHEVVAAFDNVPETWTRTRTAMTLLIGERALLDTCECLWVDLAASFDATASGWTVP</sequence>
<evidence type="ECO:0000313" key="3">
    <source>
        <dbReference type="Proteomes" id="UP000007431"/>
    </source>
</evidence>
<dbReference type="SUPFAM" id="SSF82199">
    <property type="entry name" value="SET domain"/>
    <property type="match status" value="1"/>
</dbReference>
<dbReference type="HOGENOM" id="CLU_023001_0_0_1"/>
<evidence type="ECO:0000259" key="1">
    <source>
        <dbReference type="PROSITE" id="PS50280"/>
    </source>
</evidence>
<dbReference type="RefSeq" id="XP_003035581.1">
    <property type="nucleotide sequence ID" value="XM_003035535.1"/>
</dbReference>
<reference evidence="2 3" key="1">
    <citation type="journal article" date="2010" name="Nat. Biotechnol.">
        <title>Genome sequence of the model mushroom Schizophyllum commune.</title>
        <authorList>
            <person name="Ohm R.A."/>
            <person name="de Jong J.F."/>
            <person name="Lugones L.G."/>
            <person name="Aerts A."/>
            <person name="Kothe E."/>
            <person name="Stajich J.E."/>
            <person name="de Vries R.P."/>
            <person name="Record E."/>
            <person name="Levasseur A."/>
            <person name="Baker S.E."/>
            <person name="Bartholomew K.A."/>
            <person name="Coutinho P.M."/>
            <person name="Erdmann S."/>
            <person name="Fowler T.J."/>
            <person name="Gathman A.C."/>
            <person name="Lombard V."/>
            <person name="Henrissat B."/>
            <person name="Knabe N."/>
            <person name="Kuees U."/>
            <person name="Lilly W.W."/>
            <person name="Lindquist E."/>
            <person name="Lucas S."/>
            <person name="Magnuson J.K."/>
            <person name="Piumi F."/>
            <person name="Raudaskoski M."/>
            <person name="Salamov A."/>
            <person name="Schmutz J."/>
            <person name="Schwarze F.W.M.R."/>
            <person name="vanKuyk P.A."/>
            <person name="Horton J.S."/>
            <person name="Grigoriev I.V."/>
            <person name="Woesten H.A.B."/>
        </authorList>
    </citation>
    <scope>NUCLEOTIDE SEQUENCE [LARGE SCALE GENOMIC DNA]</scope>
    <source>
        <strain evidence="3">H4-8 / FGSC 9210</strain>
    </source>
</reference>
<protein>
    <recommendedName>
        <fullName evidence="1">SET domain-containing protein</fullName>
    </recommendedName>
</protein>
<proteinExistence type="predicted"/>
<dbReference type="InterPro" id="IPR046341">
    <property type="entry name" value="SET_dom_sf"/>
</dbReference>
<keyword evidence="3" id="KW-1185">Reference proteome</keyword>
<feature type="domain" description="SET" evidence="1">
    <location>
        <begin position="152"/>
        <end position="287"/>
    </location>
</feature>
<dbReference type="STRING" id="578458.D8PU08"/>
<dbReference type="InterPro" id="IPR001214">
    <property type="entry name" value="SET_dom"/>
</dbReference>
<dbReference type="Gene3D" id="3.90.1410.10">
    <property type="entry name" value="set domain protein methyltransferase, domain 1"/>
    <property type="match status" value="1"/>
</dbReference>
<dbReference type="GO" id="GO:0005634">
    <property type="term" value="C:nucleus"/>
    <property type="evidence" value="ECO:0007669"/>
    <property type="project" value="TreeGrafter"/>
</dbReference>
<dbReference type="OrthoDB" id="441812at2759"/>
<dbReference type="Proteomes" id="UP000007431">
    <property type="component" value="Unassembled WGS sequence"/>
</dbReference>
<dbReference type="AlphaFoldDB" id="D8PU08"/>
<dbReference type="PANTHER" id="PTHR13271">
    <property type="entry name" value="UNCHARACTERIZED PUTATIVE METHYLTRANSFERASE"/>
    <property type="match status" value="1"/>
</dbReference>
<dbReference type="eggNOG" id="KOG1337">
    <property type="taxonomic scope" value="Eukaryota"/>
</dbReference>
<dbReference type="InterPro" id="IPR050600">
    <property type="entry name" value="SETD3_SETD6_MTase"/>
</dbReference>
<dbReference type="PANTHER" id="PTHR13271:SF34">
    <property type="entry name" value="N-LYSINE METHYLTRANSFERASE SETD6"/>
    <property type="match status" value="1"/>
</dbReference>
<dbReference type="OMA" id="HAYSLVC"/>
<dbReference type="VEuPathDB" id="FungiDB:SCHCODRAFT_02683576"/>
<dbReference type="GO" id="GO:0016279">
    <property type="term" value="F:protein-lysine N-methyltransferase activity"/>
    <property type="evidence" value="ECO:0007669"/>
    <property type="project" value="TreeGrafter"/>
</dbReference>